<keyword evidence="3" id="KW-1185">Reference proteome</keyword>
<dbReference type="Proteomes" id="UP000275408">
    <property type="component" value="Unassembled WGS sequence"/>
</dbReference>
<gene>
    <name evidence="2" type="ORF">pdam_00016083</name>
</gene>
<feature type="compositionally biased region" description="Basic and acidic residues" evidence="1">
    <location>
        <begin position="13"/>
        <end position="27"/>
    </location>
</feature>
<accession>A0A3M6TPS1</accession>
<feature type="region of interest" description="Disordered" evidence="1">
    <location>
        <begin position="153"/>
        <end position="249"/>
    </location>
</feature>
<organism evidence="2 3">
    <name type="scientific">Pocillopora damicornis</name>
    <name type="common">Cauliflower coral</name>
    <name type="synonym">Millepora damicornis</name>
    <dbReference type="NCBI Taxonomy" id="46731"/>
    <lineage>
        <taxon>Eukaryota</taxon>
        <taxon>Metazoa</taxon>
        <taxon>Cnidaria</taxon>
        <taxon>Anthozoa</taxon>
        <taxon>Hexacorallia</taxon>
        <taxon>Scleractinia</taxon>
        <taxon>Astrocoeniina</taxon>
        <taxon>Pocilloporidae</taxon>
        <taxon>Pocillopora</taxon>
    </lineage>
</organism>
<feature type="region of interest" description="Disordered" evidence="1">
    <location>
        <begin position="1"/>
        <end position="52"/>
    </location>
</feature>
<feature type="compositionally biased region" description="Basic residues" evidence="1">
    <location>
        <begin position="38"/>
        <end position="50"/>
    </location>
</feature>
<dbReference type="AlphaFoldDB" id="A0A3M6TPS1"/>
<feature type="compositionally biased region" description="Polar residues" evidence="1">
    <location>
        <begin position="1"/>
        <end position="11"/>
    </location>
</feature>
<dbReference type="EMBL" id="RCHS01003214">
    <property type="protein sequence ID" value="RMX43370.1"/>
    <property type="molecule type" value="Genomic_DNA"/>
</dbReference>
<evidence type="ECO:0000313" key="2">
    <source>
        <dbReference type="EMBL" id="RMX43370.1"/>
    </source>
</evidence>
<evidence type="ECO:0000256" key="1">
    <source>
        <dbReference type="SAM" id="MobiDB-lite"/>
    </source>
</evidence>
<protein>
    <submittedName>
        <fullName evidence="2">Uncharacterized protein</fullName>
    </submittedName>
</protein>
<evidence type="ECO:0000313" key="3">
    <source>
        <dbReference type="Proteomes" id="UP000275408"/>
    </source>
</evidence>
<reference evidence="2 3" key="1">
    <citation type="journal article" date="2018" name="Sci. Rep.">
        <title>Comparative analysis of the Pocillopora damicornis genome highlights role of immune system in coral evolution.</title>
        <authorList>
            <person name="Cunning R."/>
            <person name="Bay R.A."/>
            <person name="Gillette P."/>
            <person name="Baker A.C."/>
            <person name="Traylor-Knowles N."/>
        </authorList>
    </citation>
    <scope>NUCLEOTIDE SEQUENCE [LARGE SCALE GENOMIC DNA]</scope>
    <source>
        <strain evidence="2">RSMAS</strain>
        <tissue evidence="2">Whole animal</tissue>
    </source>
</reference>
<name>A0A3M6TPS1_POCDA</name>
<comment type="caution">
    <text evidence="2">The sequence shown here is derived from an EMBL/GenBank/DDBJ whole genome shotgun (WGS) entry which is preliminary data.</text>
</comment>
<feature type="compositionally biased region" description="Polar residues" evidence="1">
    <location>
        <begin position="233"/>
        <end position="243"/>
    </location>
</feature>
<proteinExistence type="predicted"/>
<sequence length="249" mass="27578">MGVSLSRSSGRTAEAKYIHSIDTKESNGENDEFLNQRTKGKTSKGRKSTSKRTETAFFQFKATKSNPWDIFDSLDTIVSRKSVPFAALPDDSPQALAGSVVGDEDITGNQSKDGAVTHSTIGDTFLEDFDDRNSTKECAEKMTGAKNGEIIAQRVTPPLKNDETRRNPQKLKSTAHILVPLSRRNCADGRGTKWESVPDQTTEQPHSENEMVYPNNDFRETKRQSVPDLTMIRTGSETGTVCHSDNYRA</sequence>